<protein>
    <submittedName>
        <fullName evidence="1">Uncharacterized protein</fullName>
    </submittedName>
</protein>
<evidence type="ECO:0000313" key="1">
    <source>
        <dbReference type="EMBL" id="VDM77056.1"/>
    </source>
</evidence>
<dbReference type="AlphaFoldDB" id="A0A3P7J2A7"/>
<dbReference type="Proteomes" id="UP000270094">
    <property type="component" value="Unassembled WGS sequence"/>
</dbReference>
<evidence type="ECO:0000313" key="2">
    <source>
        <dbReference type="Proteomes" id="UP000270094"/>
    </source>
</evidence>
<dbReference type="OrthoDB" id="407658at2759"/>
<reference evidence="1 2" key="1">
    <citation type="submission" date="2018-11" db="EMBL/GenBank/DDBJ databases">
        <authorList>
            <consortium name="Pathogen Informatics"/>
        </authorList>
    </citation>
    <scope>NUCLEOTIDE SEQUENCE [LARGE SCALE GENOMIC DNA]</scope>
</reference>
<dbReference type="PANTHER" id="PTHR31562">
    <property type="entry name" value="PROTEIN CBG18972"/>
    <property type="match status" value="1"/>
</dbReference>
<sequence>MSSRKMGPPPGRRALTVRNTQWSKQFLQELASWEFRRRPGWSNLENDILLKYLSYKLIPGGMLDYTECLEHWRRMYNYDISSPCPRLVLGFQRFWPGKVRIYRKAHGWAREAFVSSNFWTDSDFMLHDWEEDSAEDVWISPYHDEHDPSVCAVKEKGWKWLPNKYINSSVVRSDLRALEEMIRQNYRNDKIVSHMLVELEVWKCYPHCEED</sequence>
<dbReference type="Pfam" id="PF03314">
    <property type="entry name" value="DUF273"/>
    <property type="match status" value="1"/>
</dbReference>
<keyword evidence="2" id="KW-1185">Reference proteome</keyword>
<gene>
    <name evidence="1" type="ORF">SVUK_LOCUS12054</name>
</gene>
<dbReference type="PANTHER" id="PTHR31562:SF8">
    <property type="entry name" value="ALPHA-1,6-MANNOSYLTRANSFERASE"/>
    <property type="match status" value="1"/>
</dbReference>
<dbReference type="InterPro" id="IPR004988">
    <property type="entry name" value="DUF273"/>
</dbReference>
<accession>A0A3P7J2A7</accession>
<organism evidence="1 2">
    <name type="scientific">Strongylus vulgaris</name>
    <name type="common">Blood worm</name>
    <dbReference type="NCBI Taxonomy" id="40348"/>
    <lineage>
        <taxon>Eukaryota</taxon>
        <taxon>Metazoa</taxon>
        <taxon>Ecdysozoa</taxon>
        <taxon>Nematoda</taxon>
        <taxon>Chromadorea</taxon>
        <taxon>Rhabditida</taxon>
        <taxon>Rhabditina</taxon>
        <taxon>Rhabditomorpha</taxon>
        <taxon>Strongyloidea</taxon>
        <taxon>Strongylidae</taxon>
        <taxon>Strongylus</taxon>
    </lineage>
</organism>
<dbReference type="EMBL" id="UYYB01098337">
    <property type="protein sequence ID" value="VDM77056.1"/>
    <property type="molecule type" value="Genomic_DNA"/>
</dbReference>
<name>A0A3P7J2A7_STRVU</name>
<proteinExistence type="predicted"/>